<feature type="domain" description="Protein kinase" evidence="5">
    <location>
        <begin position="88"/>
        <end position="376"/>
    </location>
</feature>
<evidence type="ECO:0000313" key="6">
    <source>
        <dbReference type="EMBL" id="MQA40551.1"/>
    </source>
</evidence>
<dbReference type="InterPro" id="IPR000719">
    <property type="entry name" value="Prot_kinase_dom"/>
</dbReference>
<organism evidence="6 7">
    <name type="scientific">Rugamonas aquatica</name>
    <dbReference type="NCBI Taxonomy" id="2743357"/>
    <lineage>
        <taxon>Bacteria</taxon>
        <taxon>Pseudomonadati</taxon>
        <taxon>Pseudomonadota</taxon>
        <taxon>Betaproteobacteria</taxon>
        <taxon>Burkholderiales</taxon>
        <taxon>Oxalobacteraceae</taxon>
        <taxon>Telluria group</taxon>
        <taxon>Rugamonas</taxon>
    </lineage>
</organism>
<dbReference type="PROSITE" id="PS50011">
    <property type="entry name" value="PROTEIN_KINASE_DOM"/>
    <property type="match status" value="1"/>
</dbReference>
<evidence type="ECO:0000313" key="7">
    <source>
        <dbReference type="Proteomes" id="UP000440498"/>
    </source>
</evidence>
<dbReference type="Gene3D" id="1.10.510.10">
    <property type="entry name" value="Transferase(Phosphotransferase) domain 1"/>
    <property type="match status" value="1"/>
</dbReference>
<dbReference type="Proteomes" id="UP000440498">
    <property type="component" value="Unassembled WGS sequence"/>
</dbReference>
<dbReference type="Pfam" id="PF00069">
    <property type="entry name" value="Pkinase"/>
    <property type="match status" value="1"/>
</dbReference>
<dbReference type="InterPro" id="IPR011990">
    <property type="entry name" value="TPR-like_helical_dom_sf"/>
</dbReference>
<dbReference type="AlphaFoldDB" id="A0A6A7N6L2"/>
<dbReference type="SMART" id="SM00220">
    <property type="entry name" value="S_TKc"/>
    <property type="match status" value="1"/>
</dbReference>
<evidence type="ECO:0000256" key="1">
    <source>
        <dbReference type="ARBA" id="ARBA00022679"/>
    </source>
</evidence>
<dbReference type="PANTHER" id="PTHR43289">
    <property type="entry name" value="MITOGEN-ACTIVATED PROTEIN KINASE KINASE KINASE 20-RELATED"/>
    <property type="match status" value="1"/>
</dbReference>
<dbReference type="EMBL" id="WHUG01000009">
    <property type="protein sequence ID" value="MQA40551.1"/>
    <property type="molecule type" value="Genomic_DNA"/>
</dbReference>
<dbReference type="CDD" id="cd14014">
    <property type="entry name" value="STKc_PknB_like"/>
    <property type="match status" value="1"/>
</dbReference>
<accession>A0A6A7N6L2</accession>
<dbReference type="GO" id="GO:0005524">
    <property type="term" value="F:ATP binding"/>
    <property type="evidence" value="ECO:0007669"/>
    <property type="project" value="UniProtKB-KW"/>
</dbReference>
<dbReference type="InterPro" id="IPR008271">
    <property type="entry name" value="Ser/Thr_kinase_AS"/>
</dbReference>
<keyword evidence="3 6" id="KW-0418">Kinase</keyword>
<sequence length="960" mass="106630">MRLKVMEGQMPARTWLLIKQILGDALEQSELPQREFVRRACKGDLELEQEVLALLAQPTDTVSFDIQTPTKVDWEAGNYWLGRNLGPYRVEKEIPGGGMSRVFEARRVDGEYDTVVVIKILRACIDSLDGRERFNAERQILARLRHPRIASILDGGTVDGLPYFVMEFVDGVPVDRHCSSRSLSIEARLKLFSKICEAVEYAHQQLIVHRDIKPDNILVNASGDPKLLDFGIAKLIGNEDSQVKGGLTHFTGVGPYTPAYAAPEQLRGEPISTATDVYALSCVLYQILTGQLPFNSESNGLEAFRVKCDETPKRPSVRVLSTKAGNNDVEIAGTPDAVAKALKGDLDLIVMKGLEKEVSMRYQSVAELRADIDRFLAGRAIDARPHKFSYLLGKFLRRNRIAASIAALAGVATMAGVAGVAWQAHIAQKMRVQAEERLEDVSLLTHKMIFDYNAQIVDLPGGLPVSKLLMGDISALLEKLSDGAGLPVSMRLELAMVYARLATAQGTFREHSLGEMDKAAISRAKAYQMMNQLLKESDNKVNLLPAYSEDERIATRHKLLLQLVNIEREQAKEDVRLANFNVARTRYLRISTLLEQANAINPIPFDQANGLNDLAQFYAHHDGDYIRALDVTTKVEKAMVAELQKNPNDDPSRELLAIVLVAKGLYLQDGIGDHDGARKAFLAGISEDRRRRTAQPDNTRITVQLASDLFRLGSLDMYDKDFSSAKSSFEEAHATLAPLLRSDGNNLYLIYVNGIVWQADVMLSILNGHLPAARKAVAEMRRISEQLLKADSKSYDHRYFLAQTEVKTAMLYLAENNIPKARAYMVRNEEALGEIANVDQGMRRRLIGARLEYAEMLLSERHWDEVIAYLDNLEMTLPAASDSARLFVRRSSARRHLALAKAYAAKARQPVAAGDASLLKLSRDHFSRAQAELAPIVDSGKASLLDRQRLRQATAGVAAP</sequence>
<keyword evidence="2" id="KW-0547">Nucleotide-binding</keyword>
<dbReference type="PROSITE" id="PS00108">
    <property type="entry name" value="PROTEIN_KINASE_ST"/>
    <property type="match status" value="1"/>
</dbReference>
<evidence type="ECO:0000256" key="2">
    <source>
        <dbReference type="ARBA" id="ARBA00022741"/>
    </source>
</evidence>
<gene>
    <name evidence="6" type="ORF">GEV02_20570</name>
</gene>
<keyword evidence="1" id="KW-0808">Transferase</keyword>
<evidence type="ECO:0000259" key="5">
    <source>
        <dbReference type="PROSITE" id="PS50011"/>
    </source>
</evidence>
<proteinExistence type="predicted"/>
<dbReference type="Gene3D" id="1.25.40.10">
    <property type="entry name" value="Tetratricopeptide repeat domain"/>
    <property type="match status" value="1"/>
</dbReference>
<dbReference type="SUPFAM" id="SSF56112">
    <property type="entry name" value="Protein kinase-like (PK-like)"/>
    <property type="match status" value="1"/>
</dbReference>
<dbReference type="Gene3D" id="3.30.200.20">
    <property type="entry name" value="Phosphorylase Kinase, domain 1"/>
    <property type="match status" value="1"/>
</dbReference>
<keyword evidence="7" id="KW-1185">Reference proteome</keyword>
<evidence type="ECO:0000256" key="3">
    <source>
        <dbReference type="ARBA" id="ARBA00022777"/>
    </source>
</evidence>
<dbReference type="GO" id="GO:0004674">
    <property type="term" value="F:protein serine/threonine kinase activity"/>
    <property type="evidence" value="ECO:0007669"/>
    <property type="project" value="TreeGrafter"/>
</dbReference>
<evidence type="ECO:0000256" key="4">
    <source>
        <dbReference type="ARBA" id="ARBA00022840"/>
    </source>
</evidence>
<dbReference type="PANTHER" id="PTHR43289:SF34">
    <property type="entry name" value="SERINE_THREONINE-PROTEIN KINASE YBDM-RELATED"/>
    <property type="match status" value="1"/>
</dbReference>
<reference evidence="6 7" key="1">
    <citation type="submission" date="2019-10" db="EMBL/GenBank/DDBJ databases">
        <title>Two novel species isolated from a subtropical stream in China.</title>
        <authorList>
            <person name="Lu H."/>
        </authorList>
    </citation>
    <scope>NUCLEOTIDE SEQUENCE [LARGE SCALE GENOMIC DNA]</scope>
    <source>
        <strain evidence="6 7">FT29W</strain>
    </source>
</reference>
<dbReference type="InterPro" id="IPR011009">
    <property type="entry name" value="Kinase-like_dom_sf"/>
</dbReference>
<comment type="caution">
    <text evidence="6">The sequence shown here is derived from an EMBL/GenBank/DDBJ whole genome shotgun (WGS) entry which is preliminary data.</text>
</comment>
<name>A0A6A7N6L2_9BURK</name>
<protein>
    <submittedName>
        <fullName evidence="6">Protein kinase</fullName>
    </submittedName>
</protein>
<keyword evidence="4" id="KW-0067">ATP-binding</keyword>